<evidence type="ECO:0000313" key="3">
    <source>
        <dbReference type="Proteomes" id="UP000585614"/>
    </source>
</evidence>
<evidence type="ECO:0000256" key="1">
    <source>
        <dbReference type="SAM" id="MobiDB-lite"/>
    </source>
</evidence>
<reference evidence="2 3" key="1">
    <citation type="journal article" date="2020" name="Nature">
        <title>Six reference-quality genomes reveal evolution of bat adaptations.</title>
        <authorList>
            <person name="Jebb D."/>
            <person name="Huang Z."/>
            <person name="Pippel M."/>
            <person name="Hughes G.M."/>
            <person name="Lavrichenko K."/>
            <person name="Devanna P."/>
            <person name="Winkler S."/>
            <person name="Jermiin L.S."/>
            <person name="Skirmuntt E.C."/>
            <person name="Katzourakis A."/>
            <person name="Burkitt-Gray L."/>
            <person name="Ray D.A."/>
            <person name="Sullivan K.A.M."/>
            <person name="Roscito J.G."/>
            <person name="Kirilenko B.M."/>
            <person name="Davalos L.M."/>
            <person name="Corthals A.P."/>
            <person name="Power M.L."/>
            <person name="Jones G."/>
            <person name="Ransome R.D."/>
            <person name="Dechmann D.K.N."/>
            <person name="Locatelli A.G."/>
            <person name="Puechmaille S.J."/>
            <person name="Fedrigo O."/>
            <person name="Jarvis E.D."/>
            <person name="Hiller M."/>
            <person name="Vernes S.C."/>
            <person name="Myers E.W."/>
            <person name="Teeling E.C."/>
        </authorList>
    </citation>
    <scope>NUCLEOTIDE SEQUENCE [LARGE SCALE GENOMIC DNA]</scope>
    <source>
        <strain evidence="2">MRhiFer1</strain>
        <tissue evidence="2">Lung</tissue>
    </source>
</reference>
<dbReference type="AlphaFoldDB" id="A0A7J7RXJ6"/>
<dbReference type="PANTHER" id="PTHR35351:SF1">
    <property type="entry name" value="GERMINAL CENTER-ASSOCIATED SIGNALING AND MOTILITY-LIKE PROTEIN"/>
    <property type="match status" value="1"/>
</dbReference>
<name>A0A7J7RXJ6_RHIFE</name>
<gene>
    <name evidence="2" type="ORF">mRhiFer1_005588</name>
</gene>
<feature type="compositionally biased region" description="Polar residues" evidence="1">
    <location>
        <begin position="33"/>
        <end position="42"/>
    </location>
</feature>
<sequence>MGNNLLRELSCLRDNQKKSRKVNPDVEQKRQEMTTVERQNQGQDKKSKEVSSTSNQQENESGSGSEEVCYTVISHSSYRRPSLNSNDNGYENIDSCTKRVRSFKEGSETEYALLRTTCVTRPSSCTPEHDYELVLPH</sequence>
<accession>A0A7J7RXJ6</accession>
<feature type="compositionally biased region" description="Basic and acidic residues" evidence="1">
    <location>
        <begin position="10"/>
        <end position="32"/>
    </location>
</feature>
<comment type="caution">
    <text evidence="2">The sequence shown here is derived from an EMBL/GenBank/DDBJ whole genome shotgun (WGS) entry which is preliminary data.</text>
</comment>
<dbReference type="InterPro" id="IPR031364">
    <property type="entry name" value="GC_assoc_lym"/>
</dbReference>
<dbReference type="Proteomes" id="UP000585614">
    <property type="component" value="Unassembled WGS sequence"/>
</dbReference>
<feature type="region of interest" description="Disordered" evidence="1">
    <location>
        <begin position="1"/>
        <end position="68"/>
    </location>
</feature>
<dbReference type="GO" id="GO:2000401">
    <property type="term" value="P:regulation of lymphocyte migration"/>
    <property type="evidence" value="ECO:0007669"/>
    <property type="project" value="InterPro"/>
</dbReference>
<dbReference type="PANTHER" id="PTHR35351">
    <property type="entry name" value="GERMINAL CENTER-ASSOCIATED SIGNALING AND MOTILITY-LIKE PROTEIN"/>
    <property type="match status" value="1"/>
</dbReference>
<dbReference type="GO" id="GO:0050855">
    <property type="term" value="P:regulation of B cell receptor signaling pathway"/>
    <property type="evidence" value="ECO:0007669"/>
    <property type="project" value="InterPro"/>
</dbReference>
<protein>
    <submittedName>
        <fullName evidence="2">Germinal center associated signaling and motility like</fullName>
    </submittedName>
</protein>
<dbReference type="EMBL" id="JACAGC010000024">
    <property type="protein sequence ID" value="KAF6280704.1"/>
    <property type="molecule type" value="Genomic_DNA"/>
</dbReference>
<dbReference type="Pfam" id="PF15666">
    <property type="entry name" value="HGAL"/>
    <property type="match status" value="1"/>
</dbReference>
<proteinExistence type="predicted"/>
<evidence type="ECO:0000313" key="2">
    <source>
        <dbReference type="EMBL" id="KAF6280704.1"/>
    </source>
</evidence>
<feature type="compositionally biased region" description="Low complexity" evidence="1">
    <location>
        <begin position="54"/>
        <end position="67"/>
    </location>
</feature>
<organism evidence="2 3">
    <name type="scientific">Rhinolophus ferrumequinum</name>
    <name type="common">Greater horseshoe bat</name>
    <dbReference type="NCBI Taxonomy" id="59479"/>
    <lineage>
        <taxon>Eukaryota</taxon>
        <taxon>Metazoa</taxon>
        <taxon>Chordata</taxon>
        <taxon>Craniata</taxon>
        <taxon>Vertebrata</taxon>
        <taxon>Euteleostomi</taxon>
        <taxon>Mammalia</taxon>
        <taxon>Eutheria</taxon>
        <taxon>Laurasiatheria</taxon>
        <taxon>Chiroptera</taxon>
        <taxon>Yinpterochiroptera</taxon>
        <taxon>Rhinolophoidea</taxon>
        <taxon>Rhinolophidae</taxon>
        <taxon>Rhinolophinae</taxon>
        <taxon>Rhinolophus</taxon>
    </lineage>
</organism>